<sequence>MNHLSVPARPPDVAQVRARLGHAEQSYRHARYPELLALLPGLLDAACEARATAPGRAADGLLVSGYGLVALVLVKVGQGELAWLAADRGLAVATAAADPWLAAAATVPLCQALRASGRLRPAVEAAVVAAHRIGPGRSDAAPAAGPAVRGALLIQAALAAAGRGDARAADELLDRAEEAARAADPGGADGGGFGGAGFGRAAVEAARVVAGSALGQVTAATVRHERLIADDEWRWLPPEHRAAYLLDVARLHASAGDGLRAGRAVLDAERTARSEVHDRPAARELVGVVARSATAPAALTRLAATLGVT</sequence>
<reference evidence="1 2" key="1">
    <citation type="submission" date="2020-07" db="EMBL/GenBank/DDBJ databases">
        <title>A bifunctional nitrone conjugated secondary metabolite targeting the ribosome.</title>
        <authorList>
            <person name="Limbrick E.M."/>
            <person name="Graf M."/>
            <person name="Derewacz D.K."/>
            <person name="Nguyen F."/>
            <person name="Spraggins J.M."/>
            <person name="Wieland M."/>
            <person name="Ynigez-Gutierrez A.E."/>
            <person name="Reisman B.J."/>
            <person name="Zinshteyn B."/>
            <person name="McCulloch K."/>
            <person name="Iverson T.M."/>
            <person name="Green R."/>
            <person name="Wilson D.N."/>
            <person name="Bachmann B.O."/>
        </authorList>
    </citation>
    <scope>NUCLEOTIDE SEQUENCE [LARGE SCALE GENOMIC DNA]</scope>
    <source>
        <strain evidence="2">aurantiaca</strain>
    </source>
</reference>
<accession>A0A7H8XIM8</accession>
<dbReference type="Proteomes" id="UP000509335">
    <property type="component" value="Chromosome"/>
</dbReference>
<dbReference type="KEGG" id="mcab:HXZ27_10970"/>
<name>A0A7H8XIM8_9ACTN</name>
<organism evidence="1 2">
    <name type="scientific">Micromonospora carbonacea</name>
    <dbReference type="NCBI Taxonomy" id="47853"/>
    <lineage>
        <taxon>Bacteria</taxon>
        <taxon>Bacillati</taxon>
        <taxon>Actinomycetota</taxon>
        <taxon>Actinomycetes</taxon>
        <taxon>Micromonosporales</taxon>
        <taxon>Micromonosporaceae</taxon>
        <taxon>Micromonospora</taxon>
    </lineage>
</organism>
<dbReference type="EMBL" id="CP058322">
    <property type="protein sequence ID" value="QLD24655.1"/>
    <property type="molecule type" value="Genomic_DNA"/>
</dbReference>
<protein>
    <submittedName>
        <fullName evidence="1">XRE family transcriptional regulator</fullName>
    </submittedName>
</protein>
<dbReference type="AlphaFoldDB" id="A0A7H8XIM8"/>
<proteinExistence type="predicted"/>
<evidence type="ECO:0000313" key="1">
    <source>
        <dbReference type="EMBL" id="QLD24655.1"/>
    </source>
</evidence>
<gene>
    <name evidence="1" type="ORF">HXZ27_10970</name>
</gene>
<evidence type="ECO:0000313" key="2">
    <source>
        <dbReference type="Proteomes" id="UP000509335"/>
    </source>
</evidence>